<feature type="domain" description="HNH nuclease" evidence="1">
    <location>
        <begin position="99"/>
        <end position="146"/>
    </location>
</feature>
<evidence type="ECO:0000259" key="1">
    <source>
        <dbReference type="Pfam" id="PF13395"/>
    </source>
</evidence>
<proteinExistence type="predicted"/>
<dbReference type="AlphaFoldDB" id="A0A951PEL7"/>
<evidence type="ECO:0000313" key="2">
    <source>
        <dbReference type="EMBL" id="MBW4468184.1"/>
    </source>
</evidence>
<dbReference type="EMBL" id="JAHHHV010000085">
    <property type="protein sequence ID" value="MBW4468184.1"/>
    <property type="molecule type" value="Genomic_DNA"/>
</dbReference>
<comment type="caution">
    <text evidence="2">The sequence shown here is derived from an EMBL/GenBank/DDBJ whole genome shotgun (WGS) entry which is preliminary data.</text>
</comment>
<accession>A0A951PEL7</accession>
<reference evidence="2" key="1">
    <citation type="submission" date="2021-05" db="EMBL/GenBank/DDBJ databases">
        <authorList>
            <person name="Pietrasiak N."/>
            <person name="Ward R."/>
            <person name="Stajich J.E."/>
            <person name="Kurbessoian T."/>
        </authorList>
    </citation>
    <scope>NUCLEOTIDE SEQUENCE</scope>
    <source>
        <strain evidence="2">GSE-TBD4-15B</strain>
    </source>
</reference>
<reference evidence="2" key="2">
    <citation type="journal article" date="2022" name="Microbiol. Resour. Announc.">
        <title>Metagenome Sequencing to Explore Phylogenomics of Terrestrial Cyanobacteria.</title>
        <authorList>
            <person name="Ward R.D."/>
            <person name="Stajich J.E."/>
            <person name="Johansen J.R."/>
            <person name="Huntemann M."/>
            <person name="Clum A."/>
            <person name="Foster B."/>
            <person name="Foster B."/>
            <person name="Roux S."/>
            <person name="Palaniappan K."/>
            <person name="Varghese N."/>
            <person name="Mukherjee S."/>
            <person name="Reddy T.B.K."/>
            <person name="Daum C."/>
            <person name="Copeland A."/>
            <person name="Chen I.A."/>
            <person name="Ivanova N.N."/>
            <person name="Kyrpides N.C."/>
            <person name="Shapiro N."/>
            <person name="Eloe-Fadrosh E.A."/>
            <person name="Pietrasiak N."/>
        </authorList>
    </citation>
    <scope>NUCLEOTIDE SEQUENCE</scope>
    <source>
        <strain evidence="2">GSE-TBD4-15B</strain>
    </source>
</reference>
<gene>
    <name evidence="2" type="ORF">KME07_22380</name>
</gene>
<dbReference type="CDD" id="cd00085">
    <property type="entry name" value="HNHc"/>
    <property type="match status" value="1"/>
</dbReference>
<sequence>MPKVAEVSFRKYKTLYHFDSTKHGSCSSIIFHPSWAAYFEKHYTIVRDWAAWEWLGYMQRRNPSTPGLVCKLVTPSKRESLLKQTNYWKLILNQIDFYCIYSDQKIDANNFSLDHYLPWSFVAHDQLWNLVPTTPEVNSSKSNNLPPDHAFEKFITAQHLGLRTFHETTPQNTWDETVEVYINDLRIQNQDDLLDLEKLRNAYSNAIPPLISLATNQGFKLWQTSYSA</sequence>
<dbReference type="InterPro" id="IPR003615">
    <property type="entry name" value="HNH_nuc"/>
</dbReference>
<dbReference type="Proteomes" id="UP000707356">
    <property type="component" value="Unassembled WGS sequence"/>
</dbReference>
<dbReference type="Gene3D" id="1.10.30.50">
    <property type="match status" value="1"/>
</dbReference>
<name>A0A951PEL7_9CYAN</name>
<dbReference type="Pfam" id="PF13395">
    <property type="entry name" value="HNH_4"/>
    <property type="match status" value="1"/>
</dbReference>
<organism evidence="2 3">
    <name type="scientific">Pegethrix bostrychoides GSE-TBD4-15B</name>
    <dbReference type="NCBI Taxonomy" id="2839662"/>
    <lineage>
        <taxon>Bacteria</taxon>
        <taxon>Bacillati</taxon>
        <taxon>Cyanobacteriota</taxon>
        <taxon>Cyanophyceae</taxon>
        <taxon>Oculatellales</taxon>
        <taxon>Oculatellaceae</taxon>
        <taxon>Pegethrix</taxon>
    </lineage>
</organism>
<protein>
    <recommendedName>
        <fullName evidence="1">HNH nuclease domain-containing protein</fullName>
    </recommendedName>
</protein>
<evidence type="ECO:0000313" key="3">
    <source>
        <dbReference type="Proteomes" id="UP000707356"/>
    </source>
</evidence>